<evidence type="ECO:0000256" key="1">
    <source>
        <dbReference type="SAM" id="MobiDB-lite"/>
    </source>
</evidence>
<dbReference type="EMBL" id="JACHHT010000002">
    <property type="protein sequence ID" value="MBB6521714.1"/>
    <property type="molecule type" value="Genomic_DNA"/>
</dbReference>
<comment type="caution">
    <text evidence="2">The sequence shown here is derived from an EMBL/GenBank/DDBJ whole genome shotgun (WGS) entry which is preliminary data.</text>
</comment>
<accession>A0A7X0JTT5</accession>
<sequence>MIYLVAFGAITLLVVMMSIGVLMGRKPISGSCGGVGDALKDPNYVCDICGGDESKCEEQKMGKDDTESQKEELSYDAMKK</sequence>
<dbReference type="InParanoid" id="A0A7X0JTT5"/>
<dbReference type="InterPro" id="IPR007495">
    <property type="entry name" value="NqrM"/>
</dbReference>
<dbReference type="PANTHER" id="PTHR40691:SF3">
    <property type="entry name" value="(NA+)-NQR MATURATION NQRM"/>
    <property type="match status" value="1"/>
</dbReference>
<dbReference type="AlphaFoldDB" id="A0A7X0JTT5"/>
<evidence type="ECO:0000313" key="2">
    <source>
        <dbReference type="EMBL" id="MBB6521714.1"/>
    </source>
</evidence>
<evidence type="ECO:0000313" key="3">
    <source>
        <dbReference type="Proteomes" id="UP000528457"/>
    </source>
</evidence>
<feature type="region of interest" description="Disordered" evidence="1">
    <location>
        <begin position="55"/>
        <end position="80"/>
    </location>
</feature>
<proteinExistence type="predicted"/>
<dbReference type="Proteomes" id="UP000528457">
    <property type="component" value="Unassembled WGS sequence"/>
</dbReference>
<gene>
    <name evidence="2" type="ORF">HNR48_001999</name>
</gene>
<reference evidence="2 3" key="1">
    <citation type="submission" date="2020-08" db="EMBL/GenBank/DDBJ databases">
        <title>Genomic Encyclopedia of Type Strains, Phase IV (KMG-IV): sequencing the most valuable type-strain genomes for metagenomic binning, comparative biology and taxonomic classification.</title>
        <authorList>
            <person name="Goeker M."/>
        </authorList>
    </citation>
    <scope>NUCLEOTIDE SEQUENCE [LARGE SCALE GENOMIC DNA]</scope>
    <source>
        <strain evidence="2 3">DSM 22368</strain>
    </source>
</reference>
<name>A0A7X0JTT5_9GAMM</name>
<dbReference type="RefSeq" id="WP_166844671.1">
    <property type="nucleotide sequence ID" value="NZ_JAAONY010000002.1"/>
</dbReference>
<keyword evidence="3" id="KW-1185">Reference proteome</keyword>
<dbReference type="Pfam" id="PF04400">
    <property type="entry name" value="NqrM"/>
    <property type="match status" value="1"/>
</dbReference>
<evidence type="ECO:0008006" key="4">
    <source>
        <dbReference type="Google" id="ProtNLM"/>
    </source>
</evidence>
<protein>
    <recommendedName>
        <fullName evidence="4">(Na+)-NQR maturation NqrM</fullName>
    </recommendedName>
</protein>
<dbReference type="PANTHER" id="PTHR40691">
    <property type="entry name" value="(NA+)-NQR MATURATION NQRM"/>
    <property type="match status" value="1"/>
</dbReference>
<organism evidence="2 3">
    <name type="scientific">Pseudoteredinibacter isoporae</name>
    <dbReference type="NCBI Taxonomy" id="570281"/>
    <lineage>
        <taxon>Bacteria</taxon>
        <taxon>Pseudomonadati</taxon>
        <taxon>Pseudomonadota</taxon>
        <taxon>Gammaproteobacteria</taxon>
        <taxon>Cellvibrionales</taxon>
        <taxon>Cellvibrionaceae</taxon>
        <taxon>Pseudoteredinibacter</taxon>
    </lineage>
</organism>